<dbReference type="AlphaFoldDB" id="A0A0C3G3W3"/>
<dbReference type="HOGENOM" id="CLU_1518450_0_0_1"/>
<gene>
    <name evidence="1" type="ORF">PILCRDRAFT_817307</name>
</gene>
<name>A0A0C3G3W3_PILCF</name>
<dbReference type="InParanoid" id="A0A0C3G3W3"/>
<evidence type="ECO:0000313" key="2">
    <source>
        <dbReference type="Proteomes" id="UP000054166"/>
    </source>
</evidence>
<protein>
    <submittedName>
        <fullName evidence="1">Uncharacterized protein</fullName>
    </submittedName>
</protein>
<dbReference type="Proteomes" id="UP000054166">
    <property type="component" value="Unassembled WGS sequence"/>
</dbReference>
<sequence length="177" mass="19902">MEFASSARALHSQPVHLVNGLAVHATASGRGHRYMMPVSAYILFSASERHPIPSVPDLNLEDGYSLQKSQQIVPQAVHHNRDRKCGESLQTRGDHAPDDHPTTRICAIESLALQLYFPNSDLESRNRLCDPERVQLGLRKVIQTQAWACHSTLCIVKWGHDCRSVERTITRQMEDSV</sequence>
<evidence type="ECO:0000313" key="1">
    <source>
        <dbReference type="EMBL" id="KIM85306.1"/>
    </source>
</evidence>
<reference evidence="2" key="2">
    <citation type="submission" date="2015-01" db="EMBL/GenBank/DDBJ databases">
        <title>Evolutionary Origins and Diversification of the Mycorrhizal Mutualists.</title>
        <authorList>
            <consortium name="DOE Joint Genome Institute"/>
            <consortium name="Mycorrhizal Genomics Consortium"/>
            <person name="Kohler A."/>
            <person name="Kuo A."/>
            <person name="Nagy L.G."/>
            <person name="Floudas D."/>
            <person name="Copeland A."/>
            <person name="Barry K.W."/>
            <person name="Cichocki N."/>
            <person name="Veneault-Fourrey C."/>
            <person name="LaButti K."/>
            <person name="Lindquist E.A."/>
            <person name="Lipzen A."/>
            <person name="Lundell T."/>
            <person name="Morin E."/>
            <person name="Murat C."/>
            <person name="Riley R."/>
            <person name="Ohm R."/>
            <person name="Sun H."/>
            <person name="Tunlid A."/>
            <person name="Henrissat B."/>
            <person name="Grigoriev I.V."/>
            <person name="Hibbett D.S."/>
            <person name="Martin F."/>
        </authorList>
    </citation>
    <scope>NUCLEOTIDE SEQUENCE [LARGE SCALE GENOMIC DNA]</scope>
    <source>
        <strain evidence="2">F 1598</strain>
    </source>
</reference>
<accession>A0A0C3G3W3</accession>
<reference evidence="1 2" key="1">
    <citation type="submission" date="2014-04" db="EMBL/GenBank/DDBJ databases">
        <authorList>
            <consortium name="DOE Joint Genome Institute"/>
            <person name="Kuo A."/>
            <person name="Tarkka M."/>
            <person name="Buscot F."/>
            <person name="Kohler A."/>
            <person name="Nagy L.G."/>
            <person name="Floudas D."/>
            <person name="Copeland A."/>
            <person name="Barry K.W."/>
            <person name="Cichocki N."/>
            <person name="Veneault-Fourrey C."/>
            <person name="LaButti K."/>
            <person name="Lindquist E.A."/>
            <person name="Lipzen A."/>
            <person name="Lundell T."/>
            <person name="Morin E."/>
            <person name="Murat C."/>
            <person name="Sun H."/>
            <person name="Tunlid A."/>
            <person name="Henrissat B."/>
            <person name="Grigoriev I.V."/>
            <person name="Hibbett D.S."/>
            <person name="Martin F."/>
            <person name="Nordberg H.P."/>
            <person name="Cantor M.N."/>
            <person name="Hua S.X."/>
        </authorList>
    </citation>
    <scope>NUCLEOTIDE SEQUENCE [LARGE SCALE GENOMIC DNA]</scope>
    <source>
        <strain evidence="1 2">F 1598</strain>
    </source>
</reference>
<dbReference type="EMBL" id="KN832985">
    <property type="protein sequence ID" value="KIM85306.1"/>
    <property type="molecule type" value="Genomic_DNA"/>
</dbReference>
<keyword evidence="2" id="KW-1185">Reference proteome</keyword>
<proteinExistence type="predicted"/>
<organism evidence="1 2">
    <name type="scientific">Piloderma croceum (strain F 1598)</name>
    <dbReference type="NCBI Taxonomy" id="765440"/>
    <lineage>
        <taxon>Eukaryota</taxon>
        <taxon>Fungi</taxon>
        <taxon>Dikarya</taxon>
        <taxon>Basidiomycota</taxon>
        <taxon>Agaricomycotina</taxon>
        <taxon>Agaricomycetes</taxon>
        <taxon>Agaricomycetidae</taxon>
        <taxon>Atheliales</taxon>
        <taxon>Atheliaceae</taxon>
        <taxon>Piloderma</taxon>
    </lineage>
</organism>